<dbReference type="Proteomes" id="UP000094776">
    <property type="component" value="Chromosome 2"/>
</dbReference>
<name>A0A1B4Q0I6_BURCE</name>
<dbReference type="EMBL" id="CP013444">
    <property type="protein sequence ID" value="AOK19688.1"/>
    <property type="molecule type" value="Genomic_DNA"/>
</dbReference>
<sequence>MTLSDPKPVLTPLQALSRYQEDLSVRLADNSMGVLPGVIGTVFFERGSQPEVRKAILDCFDRFAEMFGEHLKGGKDSDLGKFSKRNEKGVEKIRRAIIDSPSHLKVSVVLSSATDQDTAAEYSIKTLTGSALAQDYVHPNGLLRVAKGRESGLSYLKFNVPLNLMTTSEGIVQYENFLKYVCGKLVVRAGYGGLAPILAFNYSKYMPQEWALAERFSGLEIDSTAHLQKSDYEANSYVGESLEEMTAQYDYLHPGAKVGRWGFIKGVNWYTILGELFIERLGGEAAIREKLDRPDIHIERANACLMIRAGDFPRLGAPEEGLPEPYVFVNSVLRVLRDPKPDALHTYIPDLPSADVKNARKWVARFDLPDAPPIPEPPTVVPPPANREPVRQSVRGGNPCPEAGWWHTPAKAGSRRYFEAGEIMPVIEGSSWGTTNWHWSPSQKQDG</sequence>
<accession>A0A1B4Q0I6</accession>
<dbReference type="AlphaFoldDB" id="A0A1B4Q0I6"/>
<evidence type="ECO:0000313" key="3">
    <source>
        <dbReference type="Proteomes" id="UP000094776"/>
    </source>
</evidence>
<feature type="region of interest" description="Disordered" evidence="1">
    <location>
        <begin position="373"/>
        <end position="406"/>
    </location>
</feature>
<evidence type="ECO:0000256" key="1">
    <source>
        <dbReference type="SAM" id="MobiDB-lite"/>
    </source>
</evidence>
<protein>
    <recommendedName>
        <fullName evidence="4">DUF3396 domain-containing protein</fullName>
    </recommendedName>
</protein>
<gene>
    <name evidence="2" type="ORF">WT26_27900</name>
</gene>
<dbReference type="RefSeq" id="WP_069274435.1">
    <property type="nucleotide sequence ID" value="NZ_CP013444.1"/>
</dbReference>
<dbReference type="Pfam" id="PF11876">
    <property type="entry name" value="TsiV"/>
    <property type="match status" value="2"/>
</dbReference>
<organism evidence="2 3">
    <name type="scientific">Burkholderia cepacia</name>
    <name type="common">Pseudomonas cepacia</name>
    <dbReference type="NCBI Taxonomy" id="292"/>
    <lineage>
        <taxon>Bacteria</taxon>
        <taxon>Pseudomonadati</taxon>
        <taxon>Pseudomonadota</taxon>
        <taxon>Betaproteobacteria</taxon>
        <taxon>Burkholderiales</taxon>
        <taxon>Burkholderiaceae</taxon>
        <taxon>Burkholderia</taxon>
        <taxon>Burkholderia cepacia complex</taxon>
    </lineage>
</organism>
<proteinExistence type="predicted"/>
<evidence type="ECO:0008006" key="4">
    <source>
        <dbReference type="Google" id="ProtNLM"/>
    </source>
</evidence>
<feature type="compositionally biased region" description="Pro residues" evidence="1">
    <location>
        <begin position="373"/>
        <end position="386"/>
    </location>
</feature>
<evidence type="ECO:0000313" key="2">
    <source>
        <dbReference type="EMBL" id="AOK19688.1"/>
    </source>
</evidence>
<reference evidence="2 3" key="1">
    <citation type="submission" date="2015-12" db="EMBL/GenBank/DDBJ databases">
        <title>Diversity of Burkholderia near neighbor genomes.</title>
        <authorList>
            <person name="Sahl J."/>
            <person name="Wagner D."/>
            <person name="Keim P."/>
        </authorList>
    </citation>
    <scope>NUCLEOTIDE SEQUENCE [LARGE SCALE GENOMIC DNA]</scope>
    <source>
        <strain evidence="2 3">MSMB1184WGS</strain>
    </source>
</reference>
<dbReference type="InterPro" id="IPR021815">
    <property type="entry name" value="TsiV"/>
</dbReference>